<sequence length="190" mass="21378">MKLGFLREWISLVRSESNNNIDDEDGCGDENDSETAKTKSFTPQKRLCERDYIILDMLNSTPESVSFCITDPHQTDNPVIFISSGFTKLTGYQFDDIVGRNCRFLQGKETAAQDVKRISDALKSEKECSVNLLNYKKDGTQFVNEFYLTQLRTPNQELAYFIGIQAAVESEGPGQAPSNPGWVYTLGNHV</sequence>
<proteinExistence type="predicted"/>
<dbReference type="AlphaFoldDB" id="A0AAD8XRU2"/>
<evidence type="ECO:0000256" key="1">
    <source>
        <dbReference type="ARBA" id="ARBA00022630"/>
    </source>
</evidence>
<evidence type="ECO:0000256" key="4">
    <source>
        <dbReference type="SAM" id="MobiDB-lite"/>
    </source>
</evidence>
<name>A0AAD8XRU2_9STRA</name>
<keyword evidence="7" id="KW-1185">Reference proteome</keyword>
<keyword evidence="1" id="KW-0285">Flavoprotein</keyword>
<dbReference type="PANTHER" id="PTHR47429:SF2">
    <property type="entry name" value="PROTEIN TWIN LOV 1"/>
    <property type="match status" value="1"/>
</dbReference>
<feature type="region of interest" description="Disordered" evidence="4">
    <location>
        <begin position="20"/>
        <end position="40"/>
    </location>
</feature>
<dbReference type="InterPro" id="IPR035965">
    <property type="entry name" value="PAS-like_dom_sf"/>
</dbReference>
<dbReference type="PANTHER" id="PTHR47429">
    <property type="entry name" value="PROTEIN TWIN LOV 1"/>
    <property type="match status" value="1"/>
</dbReference>
<evidence type="ECO:0000256" key="3">
    <source>
        <dbReference type="ARBA" id="ARBA00022991"/>
    </source>
</evidence>
<feature type="domain" description="PAS" evidence="5">
    <location>
        <begin position="76"/>
        <end position="125"/>
    </location>
</feature>
<feature type="compositionally biased region" description="Acidic residues" evidence="4">
    <location>
        <begin position="21"/>
        <end position="33"/>
    </location>
</feature>
<dbReference type="NCBIfam" id="TIGR00229">
    <property type="entry name" value="sensory_box"/>
    <property type="match status" value="1"/>
</dbReference>
<gene>
    <name evidence="6" type="ORF">QTG54_016963</name>
</gene>
<evidence type="ECO:0000259" key="5">
    <source>
        <dbReference type="PROSITE" id="PS50112"/>
    </source>
</evidence>
<comment type="caution">
    <text evidence="6">The sequence shown here is derived from an EMBL/GenBank/DDBJ whole genome shotgun (WGS) entry which is preliminary data.</text>
</comment>
<dbReference type="SUPFAM" id="SSF55785">
    <property type="entry name" value="PYP-like sensor domain (PAS domain)"/>
    <property type="match status" value="1"/>
</dbReference>
<organism evidence="6 7">
    <name type="scientific">Skeletonema marinoi</name>
    <dbReference type="NCBI Taxonomy" id="267567"/>
    <lineage>
        <taxon>Eukaryota</taxon>
        <taxon>Sar</taxon>
        <taxon>Stramenopiles</taxon>
        <taxon>Ochrophyta</taxon>
        <taxon>Bacillariophyta</taxon>
        <taxon>Coscinodiscophyceae</taxon>
        <taxon>Thalassiosirophycidae</taxon>
        <taxon>Thalassiosirales</taxon>
        <taxon>Skeletonemataceae</taxon>
        <taxon>Skeletonema</taxon>
        <taxon>Skeletonema marinoi-dohrnii complex</taxon>
    </lineage>
</organism>
<keyword evidence="3" id="KW-0157">Chromophore</keyword>
<dbReference type="EMBL" id="JATAAI010000072">
    <property type="protein sequence ID" value="KAK1732333.1"/>
    <property type="molecule type" value="Genomic_DNA"/>
</dbReference>
<dbReference type="GO" id="GO:0005634">
    <property type="term" value="C:nucleus"/>
    <property type="evidence" value="ECO:0007669"/>
    <property type="project" value="TreeGrafter"/>
</dbReference>
<evidence type="ECO:0000313" key="7">
    <source>
        <dbReference type="Proteomes" id="UP001224775"/>
    </source>
</evidence>
<keyword evidence="2" id="KW-0288">FMN</keyword>
<dbReference type="Proteomes" id="UP001224775">
    <property type="component" value="Unassembled WGS sequence"/>
</dbReference>
<dbReference type="Gene3D" id="3.30.450.20">
    <property type="entry name" value="PAS domain"/>
    <property type="match status" value="1"/>
</dbReference>
<evidence type="ECO:0000313" key="6">
    <source>
        <dbReference type="EMBL" id="KAK1732333.1"/>
    </source>
</evidence>
<dbReference type="PROSITE" id="PS50112">
    <property type="entry name" value="PAS"/>
    <property type="match status" value="1"/>
</dbReference>
<dbReference type="InterPro" id="IPR000014">
    <property type="entry name" value="PAS"/>
</dbReference>
<accession>A0AAD8XRU2</accession>
<protein>
    <recommendedName>
        <fullName evidence="5">PAS domain-containing protein</fullName>
    </recommendedName>
</protein>
<reference evidence="6" key="1">
    <citation type="submission" date="2023-06" db="EMBL/GenBank/DDBJ databases">
        <title>Survivors Of The Sea: Transcriptome response of Skeletonema marinoi to long-term dormancy.</title>
        <authorList>
            <person name="Pinder M.I.M."/>
            <person name="Kourtchenko O."/>
            <person name="Robertson E.K."/>
            <person name="Larsson T."/>
            <person name="Maumus F."/>
            <person name="Osuna-Cruz C.M."/>
            <person name="Vancaester E."/>
            <person name="Stenow R."/>
            <person name="Vandepoele K."/>
            <person name="Ploug H."/>
            <person name="Bruchert V."/>
            <person name="Godhe A."/>
            <person name="Topel M."/>
        </authorList>
    </citation>
    <scope>NUCLEOTIDE SEQUENCE</scope>
    <source>
        <strain evidence="6">R05AC</strain>
    </source>
</reference>
<dbReference type="Pfam" id="PF13426">
    <property type="entry name" value="PAS_9"/>
    <property type="match status" value="1"/>
</dbReference>
<evidence type="ECO:0000256" key="2">
    <source>
        <dbReference type="ARBA" id="ARBA00022643"/>
    </source>
</evidence>
<dbReference type="CDD" id="cd00130">
    <property type="entry name" value="PAS"/>
    <property type="match status" value="1"/>
</dbReference>